<organism evidence="1">
    <name type="scientific">virus sp. ctBM815</name>
    <dbReference type="NCBI Taxonomy" id="2825806"/>
    <lineage>
        <taxon>Viruses</taxon>
    </lineage>
</organism>
<name>A0A8S5RL66_9VIRU</name>
<reference evidence="1" key="1">
    <citation type="journal article" date="2021" name="Proc. Natl. Acad. Sci. U.S.A.">
        <title>A Catalog of Tens of Thousands of Viruses from Human Metagenomes Reveals Hidden Associations with Chronic Diseases.</title>
        <authorList>
            <person name="Tisza M.J."/>
            <person name="Buck C.B."/>
        </authorList>
    </citation>
    <scope>NUCLEOTIDE SEQUENCE</scope>
    <source>
        <strain evidence="1">CtBM815</strain>
    </source>
</reference>
<proteinExistence type="predicted"/>
<dbReference type="EMBL" id="BK059109">
    <property type="protein sequence ID" value="DAE31797.1"/>
    <property type="molecule type" value="Genomic_DNA"/>
</dbReference>
<sequence length="32" mass="3558">MFISLYVANFPLILDHSTSTPFLSSISILSQD</sequence>
<protein>
    <submittedName>
        <fullName evidence="1">CemA family protein</fullName>
    </submittedName>
</protein>
<accession>A0A8S5RL66</accession>
<evidence type="ECO:0000313" key="1">
    <source>
        <dbReference type="EMBL" id="DAE31797.1"/>
    </source>
</evidence>